<proteinExistence type="predicted"/>
<reference evidence="3" key="1">
    <citation type="journal article" date="2010" name="PLoS Negl. Trop. Dis.">
        <title>The genome sequence of Trypanosoma brucei gambiense, causative agent of chronic human african trypanosomiasis.</title>
        <authorList>
            <person name="Jackson A.P."/>
            <person name="Sanders M."/>
            <person name="Berry A."/>
            <person name="McQuillan J."/>
            <person name="Aslett M.A."/>
            <person name="Quail M.A."/>
            <person name="Chukualim B."/>
            <person name="Capewell P."/>
            <person name="MacLeod A."/>
            <person name="Melville S.E."/>
            <person name="Gibson W."/>
            <person name="Barry J.D."/>
            <person name="Berriman M."/>
            <person name="Hertz-Fowler C."/>
        </authorList>
    </citation>
    <scope>NUCLEOTIDE SEQUENCE [LARGE SCALE GENOMIC DNA]</scope>
    <source>
        <strain evidence="3">MHOM/CI/86/DAL972</strain>
    </source>
</reference>
<dbReference type="RefSeq" id="XP_011773584.1">
    <property type="nucleotide sequence ID" value="XM_011775282.1"/>
</dbReference>
<dbReference type="AlphaFoldDB" id="C9ZPG9"/>
<evidence type="ECO:0000313" key="2">
    <source>
        <dbReference type="EMBL" id="CBH11297.1"/>
    </source>
</evidence>
<evidence type="ECO:0000313" key="3">
    <source>
        <dbReference type="Proteomes" id="UP000002316"/>
    </source>
</evidence>
<dbReference type="GeneID" id="23861443"/>
<feature type="transmembrane region" description="Helical" evidence="1">
    <location>
        <begin position="59"/>
        <end position="83"/>
    </location>
</feature>
<keyword evidence="1" id="KW-1133">Transmembrane helix</keyword>
<accession>C9ZPG9</accession>
<keyword evidence="1" id="KW-0472">Membrane</keyword>
<name>C9ZPG9_TRYB9</name>
<dbReference type="EMBL" id="FN554968">
    <property type="protein sequence ID" value="CBH11297.1"/>
    <property type="molecule type" value="Genomic_DNA"/>
</dbReference>
<dbReference type="KEGG" id="tbg:TbgDal_V4360"/>
<sequence>MKGKKIRCMLYPYHSIPPSLSLFSLYISCFYSPTRIWLHKYTGVGREIRQNVTTRKKSIRIVQFFFCFKFLFCLYFSFVLLLFSPFAPLLKYTFIPFYHSLRKSYE</sequence>
<evidence type="ECO:0000256" key="1">
    <source>
        <dbReference type="SAM" id="Phobius"/>
    </source>
</evidence>
<organism evidence="2 3">
    <name type="scientific">Trypanosoma brucei gambiense (strain MHOM/CI/86/DAL972)</name>
    <dbReference type="NCBI Taxonomy" id="679716"/>
    <lineage>
        <taxon>Eukaryota</taxon>
        <taxon>Discoba</taxon>
        <taxon>Euglenozoa</taxon>
        <taxon>Kinetoplastea</taxon>
        <taxon>Metakinetoplastina</taxon>
        <taxon>Trypanosomatida</taxon>
        <taxon>Trypanosomatidae</taxon>
        <taxon>Trypanosoma</taxon>
    </lineage>
</organism>
<keyword evidence="1" id="KW-0812">Transmembrane</keyword>
<protein>
    <submittedName>
        <fullName evidence="2">Uncharacterized protein</fullName>
    </submittedName>
</protein>
<gene>
    <name evidence="2" type="ORF">TbgDal_V4360</name>
</gene>
<dbReference type="Proteomes" id="UP000002316">
    <property type="component" value="Chromosome 5"/>
</dbReference>